<protein>
    <submittedName>
        <fullName evidence="1">Uncharacterized protein</fullName>
    </submittedName>
</protein>
<organism evidence="1 2">
    <name type="scientific">Brassica campestris</name>
    <name type="common">Field mustard</name>
    <dbReference type="NCBI Taxonomy" id="3711"/>
    <lineage>
        <taxon>Eukaryota</taxon>
        <taxon>Viridiplantae</taxon>
        <taxon>Streptophyta</taxon>
        <taxon>Embryophyta</taxon>
        <taxon>Tracheophyta</taxon>
        <taxon>Spermatophyta</taxon>
        <taxon>Magnoliopsida</taxon>
        <taxon>eudicotyledons</taxon>
        <taxon>Gunneridae</taxon>
        <taxon>Pentapetalae</taxon>
        <taxon>rosids</taxon>
        <taxon>malvids</taxon>
        <taxon>Brassicales</taxon>
        <taxon>Brassicaceae</taxon>
        <taxon>Brassiceae</taxon>
        <taxon>Brassica</taxon>
    </lineage>
</organism>
<dbReference type="EMBL" id="LS974622">
    <property type="protein sequence ID" value="CAG7869460.1"/>
    <property type="molecule type" value="Genomic_DNA"/>
</dbReference>
<accession>A0A8D9G4X7</accession>
<proteinExistence type="predicted"/>
<gene>
    <name evidence="1" type="ORF">BRAPAZ1V2_A06P17000.2</name>
</gene>
<evidence type="ECO:0000313" key="1">
    <source>
        <dbReference type="EMBL" id="CAG7869460.1"/>
    </source>
</evidence>
<dbReference type="Gramene" id="A06p17000.2_BraZ1">
    <property type="protein sequence ID" value="A06p17000.2_BraZ1.CDS"/>
    <property type="gene ID" value="A06g17000.2_BraZ1"/>
</dbReference>
<dbReference type="AlphaFoldDB" id="A0A8D9G4X7"/>
<reference evidence="1 2" key="1">
    <citation type="submission" date="2021-07" db="EMBL/GenBank/DDBJ databases">
        <authorList>
            <consortium name="Genoscope - CEA"/>
            <person name="William W."/>
        </authorList>
    </citation>
    <scope>NUCLEOTIDE SEQUENCE [LARGE SCALE GENOMIC DNA]</scope>
</reference>
<dbReference type="Proteomes" id="UP000694005">
    <property type="component" value="Chromosome A06"/>
</dbReference>
<sequence>MSGWPSGLRRQTQVLVFERGRGSDEYCDILVWIHFLFLVSVSPLEEDSFFFGKRLFCIMKKVYSSEKSDRYINRHIVSDDRRKFQTIDYLKETFHDELANILSGLSRY</sequence>
<evidence type="ECO:0000313" key="2">
    <source>
        <dbReference type="Proteomes" id="UP000694005"/>
    </source>
</evidence>
<name>A0A8D9G4X7_BRACM</name>